<comment type="function">
    <text evidence="6">Catalyzes the reversible transfer of the terminal phosphate group between ATP and AMP. Plays an important role in cellular energy homeostasis and in adenine nucleotide metabolism.</text>
</comment>
<protein>
    <recommendedName>
        <fullName evidence="6 8">Adenylate kinase</fullName>
        <shortName evidence="6">AK</shortName>
        <ecNumber evidence="6 8">2.7.4.3</ecNumber>
    </recommendedName>
    <alternativeName>
        <fullName evidence="6">ATP-AMP transphosphorylase</fullName>
    </alternativeName>
    <alternativeName>
        <fullName evidence="6">ATP:AMP phosphotransferase</fullName>
    </alternativeName>
    <alternativeName>
        <fullName evidence="6">Adenylate monophosphate kinase</fullName>
    </alternativeName>
</protein>
<dbReference type="InterPro" id="IPR007862">
    <property type="entry name" value="Adenylate_kinase_lid-dom"/>
</dbReference>
<feature type="binding site" evidence="6">
    <location>
        <position position="201"/>
    </location>
    <ligand>
        <name>ATP</name>
        <dbReference type="ChEBI" id="CHEBI:30616"/>
    </ligand>
</feature>
<feature type="binding site" evidence="6">
    <location>
        <position position="162"/>
    </location>
    <ligand>
        <name>AMP</name>
        <dbReference type="ChEBI" id="CHEBI:456215"/>
    </ligand>
</feature>
<evidence type="ECO:0000256" key="8">
    <source>
        <dbReference type="RuleBase" id="RU003331"/>
    </source>
</evidence>
<evidence type="ECO:0000256" key="3">
    <source>
        <dbReference type="ARBA" id="ARBA00022741"/>
    </source>
</evidence>
<organism evidence="10">
    <name type="scientific">Anaerolinea thermolimosa</name>
    <dbReference type="NCBI Taxonomy" id="229919"/>
    <lineage>
        <taxon>Bacteria</taxon>
        <taxon>Bacillati</taxon>
        <taxon>Chloroflexota</taxon>
        <taxon>Anaerolineae</taxon>
        <taxon>Anaerolineales</taxon>
        <taxon>Anaerolineaceae</taxon>
        <taxon>Anaerolinea</taxon>
    </lineage>
</organism>
<sequence length="217" mass="23791">MAMYIVLLGPPGAGKGTQAQIIAKEFGLTHVSSGDLFRENLKNQTELGKLAQGYMNRGELVPDDVTIAMVKERISRSDCANGALLDGFPRTPAQADALAAMLAELGGKVHCVPYISVPAEVLIERLGGRWTCPTCGRVYHEKYNPPKTAGVCDDDGATLIQRDDDKAETVERRIRVYMEQTLPLIEYYRRQGLLVEVDGTKSIEEVSRDILAAIRKG</sequence>
<feature type="domain" description="Adenylate kinase active site lid" evidence="9">
    <location>
        <begin position="129"/>
        <end position="164"/>
    </location>
</feature>
<feature type="binding site" evidence="6">
    <location>
        <position position="33"/>
    </location>
    <ligand>
        <name>AMP</name>
        <dbReference type="ChEBI" id="CHEBI:456215"/>
    </ligand>
</feature>
<feature type="region of interest" description="NMP" evidence="6">
    <location>
        <begin position="32"/>
        <end position="61"/>
    </location>
</feature>
<dbReference type="InterPro" id="IPR006259">
    <property type="entry name" value="Adenyl_kin_sub"/>
</dbReference>
<feature type="binding site" evidence="6">
    <location>
        <begin position="59"/>
        <end position="61"/>
    </location>
    <ligand>
        <name>AMP</name>
        <dbReference type="ChEBI" id="CHEBI:456215"/>
    </ligand>
</feature>
<evidence type="ECO:0000256" key="1">
    <source>
        <dbReference type="ARBA" id="ARBA00022679"/>
    </source>
</evidence>
<dbReference type="PANTHER" id="PTHR23359">
    <property type="entry name" value="NUCLEOTIDE KINASE"/>
    <property type="match status" value="1"/>
</dbReference>
<keyword evidence="1 6" id="KW-0808">Transferase</keyword>
<evidence type="ECO:0000256" key="6">
    <source>
        <dbReference type="HAMAP-Rule" id="MF_00235"/>
    </source>
</evidence>
<evidence type="ECO:0000259" key="9">
    <source>
        <dbReference type="Pfam" id="PF05191"/>
    </source>
</evidence>
<proteinExistence type="inferred from homology"/>
<keyword evidence="6" id="KW-0963">Cytoplasm</keyword>
<comment type="caution">
    <text evidence="10">The sequence shown here is derived from an EMBL/GenBank/DDBJ whole genome shotgun (WGS) entry which is preliminary data.</text>
</comment>
<dbReference type="SUPFAM" id="SSF52540">
    <property type="entry name" value="P-loop containing nucleoside triphosphate hydrolases"/>
    <property type="match status" value="1"/>
</dbReference>
<feature type="region of interest" description="LID" evidence="6">
    <location>
        <begin position="128"/>
        <end position="165"/>
    </location>
</feature>
<dbReference type="PROSITE" id="PS00113">
    <property type="entry name" value="ADENYLATE_KINASE"/>
    <property type="match status" value="1"/>
</dbReference>
<feature type="binding site" evidence="6">
    <location>
        <position position="94"/>
    </location>
    <ligand>
        <name>AMP</name>
        <dbReference type="ChEBI" id="CHEBI:456215"/>
    </ligand>
</feature>
<feature type="binding site" evidence="6">
    <location>
        <position position="38"/>
    </location>
    <ligand>
        <name>AMP</name>
        <dbReference type="ChEBI" id="CHEBI:456215"/>
    </ligand>
</feature>
<dbReference type="NCBIfam" id="NF001381">
    <property type="entry name" value="PRK00279.1-3"/>
    <property type="match status" value="1"/>
</dbReference>
<keyword evidence="3 6" id="KW-0547">Nucleotide-binding</keyword>
<feature type="binding site" evidence="6">
    <location>
        <position position="129"/>
    </location>
    <ligand>
        <name>ATP</name>
        <dbReference type="ChEBI" id="CHEBI:30616"/>
    </ligand>
</feature>
<dbReference type="HAMAP" id="MF_00235">
    <property type="entry name" value="Adenylate_kinase_Adk"/>
    <property type="match status" value="1"/>
</dbReference>
<feature type="binding site" evidence="6">
    <location>
        <begin position="138"/>
        <end position="139"/>
    </location>
    <ligand>
        <name>ATP</name>
        <dbReference type="ChEBI" id="CHEBI:30616"/>
    </ligand>
</feature>
<keyword evidence="2 6" id="KW-0545">Nucleotide biosynthesis</keyword>
<dbReference type="PRINTS" id="PR00094">
    <property type="entry name" value="ADENYLTKNASE"/>
</dbReference>
<comment type="subcellular location">
    <subcellularLocation>
        <location evidence="6 8">Cytoplasm</location>
    </subcellularLocation>
</comment>
<comment type="domain">
    <text evidence="6">Consists of three domains, a large central CORE domain and two small peripheral domains, NMPbind and LID, which undergo movements during catalysis. The LID domain closes over the site of phosphoryl transfer upon ATP binding. Assembling and dissambling the active center during each catalytic cycle provides an effective means to prevent ATP hydrolysis. Some bacteria have evolved a zinc-coordinating structure that stabilizes the LID domain.</text>
</comment>
<comment type="pathway">
    <text evidence="6">Purine metabolism; AMP biosynthesis via salvage pathway; AMP from ADP: step 1/1.</text>
</comment>
<dbReference type="GO" id="GO:0005737">
    <property type="term" value="C:cytoplasm"/>
    <property type="evidence" value="ECO:0007669"/>
    <property type="project" value="UniProtKB-SubCell"/>
</dbReference>
<dbReference type="EMBL" id="DSYK01000362">
    <property type="protein sequence ID" value="HGS21650.1"/>
    <property type="molecule type" value="Genomic_DNA"/>
</dbReference>
<feature type="binding site" evidence="6">
    <location>
        <position position="155"/>
    </location>
    <ligand>
        <name>Zn(2+)</name>
        <dbReference type="ChEBI" id="CHEBI:29105"/>
        <note>structural</note>
    </ligand>
</feature>
<evidence type="ECO:0000256" key="5">
    <source>
        <dbReference type="ARBA" id="ARBA00022840"/>
    </source>
</evidence>
<evidence type="ECO:0000256" key="2">
    <source>
        <dbReference type="ARBA" id="ARBA00022727"/>
    </source>
</evidence>
<comment type="catalytic activity">
    <reaction evidence="6 8">
        <text>AMP + ATP = 2 ADP</text>
        <dbReference type="Rhea" id="RHEA:12973"/>
        <dbReference type="ChEBI" id="CHEBI:30616"/>
        <dbReference type="ChEBI" id="CHEBI:456215"/>
        <dbReference type="ChEBI" id="CHEBI:456216"/>
        <dbReference type="EC" id="2.7.4.3"/>
    </reaction>
</comment>
<reference evidence="10" key="1">
    <citation type="journal article" date="2020" name="mSystems">
        <title>Genome- and Community-Level Interaction Insights into Carbon Utilization and Element Cycling Functions of Hydrothermarchaeota in Hydrothermal Sediment.</title>
        <authorList>
            <person name="Zhou Z."/>
            <person name="Liu Y."/>
            <person name="Xu W."/>
            <person name="Pan J."/>
            <person name="Luo Z.H."/>
            <person name="Li M."/>
        </authorList>
    </citation>
    <scope>NUCLEOTIDE SEQUENCE [LARGE SCALE GENOMIC DNA]</scope>
    <source>
        <strain evidence="10">SpSt-573</strain>
    </source>
</reference>
<dbReference type="InterPro" id="IPR000850">
    <property type="entry name" value="Adenylat/UMP-CMP_kin"/>
</dbReference>
<accession>A0A7C4PSG5</accession>
<keyword evidence="6" id="KW-0862">Zinc</keyword>
<comment type="subunit">
    <text evidence="6 8">Monomer.</text>
</comment>
<dbReference type="GO" id="GO:0005524">
    <property type="term" value="F:ATP binding"/>
    <property type="evidence" value="ECO:0007669"/>
    <property type="project" value="UniProtKB-UniRule"/>
</dbReference>
<dbReference type="GO" id="GO:0004017">
    <property type="term" value="F:AMP kinase activity"/>
    <property type="evidence" value="ECO:0007669"/>
    <property type="project" value="UniProtKB-UniRule"/>
</dbReference>
<dbReference type="Pfam" id="PF00406">
    <property type="entry name" value="ADK"/>
    <property type="match status" value="1"/>
</dbReference>
<dbReference type="InterPro" id="IPR027417">
    <property type="entry name" value="P-loop_NTPase"/>
</dbReference>
<feature type="binding site" evidence="6">
    <location>
        <position position="135"/>
    </location>
    <ligand>
        <name>Zn(2+)</name>
        <dbReference type="ChEBI" id="CHEBI:29105"/>
        <note>structural</note>
    </ligand>
</feature>
<keyword evidence="6" id="KW-0479">Metal-binding</keyword>
<feature type="binding site" evidence="6">
    <location>
        <begin position="12"/>
        <end position="17"/>
    </location>
    <ligand>
        <name>ATP</name>
        <dbReference type="ChEBI" id="CHEBI:30616"/>
    </ligand>
</feature>
<dbReference type="FunFam" id="3.40.50.300:FF:000106">
    <property type="entry name" value="Adenylate kinase mitochondrial"/>
    <property type="match status" value="1"/>
</dbReference>
<dbReference type="NCBIfam" id="NF011100">
    <property type="entry name" value="PRK14527.1"/>
    <property type="match status" value="1"/>
</dbReference>
<dbReference type="Gene3D" id="3.40.50.300">
    <property type="entry name" value="P-loop containing nucleotide triphosphate hydrolases"/>
    <property type="match status" value="1"/>
</dbReference>
<evidence type="ECO:0000313" key="10">
    <source>
        <dbReference type="EMBL" id="HGS21650.1"/>
    </source>
</evidence>
<dbReference type="Pfam" id="PF05191">
    <property type="entry name" value="ADK_lid"/>
    <property type="match status" value="1"/>
</dbReference>
<dbReference type="NCBIfam" id="TIGR01351">
    <property type="entry name" value="adk"/>
    <property type="match status" value="1"/>
</dbReference>
<evidence type="ECO:0000256" key="7">
    <source>
        <dbReference type="RuleBase" id="RU003330"/>
    </source>
</evidence>
<gene>
    <name evidence="6" type="primary">adk</name>
    <name evidence="10" type="ORF">ENT37_07260</name>
</gene>
<dbReference type="NCBIfam" id="NF001380">
    <property type="entry name" value="PRK00279.1-2"/>
    <property type="match status" value="1"/>
</dbReference>
<dbReference type="CDD" id="cd01428">
    <property type="entry name" value="ADK"/>
    <property type="match status" value="1"/>
</dbReference>
<dbReference type="InterPro" id="IPR033690">
    <property type="entry name" value="Adenylat_kinase_CS"/>
</dbReference>
<comment type="similarity">
    <text evidence="6 7">Belongs to the adenylate kinase family.</text>
</comment>
<feature type="binding site" evidence="6">
    <location>
        <position position="173"/>
    </location>
    <ligand>
        <name>AMP</name>
        <dbReference type="ChEBI" id="CHEBI:456215"/>
    </ligand>
</feature>
<feature type="binding site" evidence="6">
    <location>
        <position position="152"/>
    </location>
    <ligand>
        <name>Zn(2+)</name>
        <dbReference type="ChEBI" id="CHEBI:29105"/>
        <note>structural</note>
    </ligand>
</feature>
<feature type="binding site" evidence="6">
    <location>
        <begin position="87"/>
        <end position="90"/>
    </location>
    <ligand>
        <name>AMP</name>
        <dbReference type="ChEBI" id="CHEBI:456215"/>
    </ligand>
</feature>
<dbReference type="EC" id="2.7.4.3" evidence="6 8"/>
<dbReference type="GO" id="GO:0008270">
    <property type="term" value="F:zinc ion binding"/>
    <property type="evidence" value="ECO:0007669"/>
    <property type="project" value="UniProtKB-UniRule"/>
</dbReference>
<keyword evidence="4 6" id="KW-0418">Kinase</keyword>
<dbReference type="AlphaFoldDB" id="A0A7C4PSG5"/>
<dbReference type="GO" id="GO:0044209">
    <property type="term" value="P:AMP salvage"/>
    <property type="evidence" value="ECO:0007669"/>
    <property type="project" value="UniProtKB-UniRule"/>
</dbReference>
<dbReference type="UniPathway" id="UPA00588">
    <property type="reaction ID" value="UER00649"/>
</dbReference>
<feature type="binding site" evidence="6">
    <location>
        <position position="132"/>
    </location>
    <ligand>
        <name>Zn(2+)</name>
        <dbReference type="ChEBI" id="CHEBI:29105"/>
        <note>structural</note>
    </ligand>
</feature>
<name>A0A7C4PSG5_9CHLR</name>
<evidence type="ECO:0000256" key="4">
    <source>
        <dbReference type="ARBA" id="ARBA00022777"/>
    </source>
</evidence>
<keyword evidence="5 6" id="KW-0067">ATP-binding</keyword>